<gene>
    <name evidence="1" type="ORF">LP422_20040</name>
</gene>
<sequence>MRLTPAGLRLVDDAVVSHVETERELLDAALTAREQAQLAALLSRFPERSGDAAVDQ</sequence>
<dbReference type="EMBL" id="CP087977">
    <property type="protein sequence ID" value="UUZ44613.1"/>
    <property type="molecule type" value="Genomic_DNA"/>
</dbReference>
<evidence type="ECO:0000313" key="2">
    <source>
        <dbReference type="Proteomes" id="UP001059663"/>
    </source>
</evidence>
<organism evidence="1 2">
    <name type="scientific">Janibacter limosus</name>
    <dbReference type="NCBI Taxonomy" id="53458"/>
    <lineage>
        <taxon>Bacteria</taxon>
        <taxon>Bacillati</taxon>
        <taxon>Actinomycetota</taxon>
        <taxon>Actinomycetes</taxon>
        <taxon>Micrococcales</taxon>
        <taxon>Intrasporangiaceae</taxon>
        <taxon>Janibacter</taxon>
    </lineage>
</organism>
<protein>
    <submittedName>
        <fullName evidence="1">Uncharacterized protein</fullName>
    </submittedName>
</protein>
<reference evidence="1" key="1">
    <citation type="submission" date="2021-11" db="EMBL/GenBank/DDBJ databases">
        <title>Study of the species diversity of bacterial strains isolated from a unique natural object - Shulgan-Tash cave (Bashkiria).</title>
        <authorList>
            <person name="Sazanova A.L."/>
            <person name="Chirak E.R."/>
            <person name="Safronova V.I."/>
        </authorList>
    </citation>
    <scope>NUCLEOTIDE SEQUENCE</scope>
    <source>
        <strain evidence="1">P1</strain>
    </source>
</reference>
<name>A0AC61U432_9MICO</name>
<accession>A0AC61U432</accession>
<dbReference type="Proteomes" id="UP001059663">
    <property type="component" value="Chromosome"/>
</dbReference>
<proteinExistence type="predicted"/>
<evidence type="ECO:0000313" key="1">
    <source>
        <dbReference type="EMBL" id="UUZ44613.1"/>
    </source>
</evidence>